<dbReference type="Gene3D" id="1.10.1740.10">
    <property type="match status" value="1"/>
</dbReference>
<gene>
    <name evidence="7" type="ORF">QQ008_09905</name>
</gene>
<evidence type="ECO:0000256" key="4">
    <source>
        <dbReference type="ARBA" id="ARBA00023163"/>
    </source>
</evidence>
<evidence type="ECO:0000256" key="3">
    <source>
        <dbReference type="ARBA" id="ARBA00023082"/>
    </source>
</evidence>
<dbReference type="Pfam" id="PF08281">
    <property type="entry name" value="Sigma70_r4_2"/>
    <property type="match status" value="1"/>
</dbReference>
<dbReference type="RefSeq" id="WP_346751706.1">
    <property type="nucleotide sequence ID" value="NZ_JAUJEA010000003.1"/>
</dbReference>
<evidence type="ECO:0000259" key="5">
    <source>
        <dbReference type="Pfam" id="PF04542"/>
    </source>
</evidence>
<keyword evidence="4" id="KW-0804">Transcription</keyword>
<evidence type="ECO:0000256" key="2">
    <source>
        <dbReference type="ARBA" id="ARBA00023015"/>
    </source>
</evidence>
<dbReference type="Pfam" id="PF04542">
    <property type="entry name" value="Sigma70_r2"/>
    <property type="match status" value="1"/>
</dbReference>
<dbReference type="Gene3D" id="1.10.10.10">
    <property type="entry name" value="Winged helix-like DNA-binding domain superfamily/Winged helix DNA-binding domain"/>
    <property type="match status" value="1"/>
</dbReference>
<dbReference type="SUPFAM" id="SSF88659">
    <property type="entry name" value="Sigma3 and sigma4 domains of RNA polymerase sigma factors"/>
    <property type="match status" value="1"/>
</dbReference>
<dbReference type="NCBIfam" id="TIGR02985">
    <property type="entry name" value="Sig70_bacteroi1"/>
    <property type="match status" value="1"/>
</dbReference>
<dbReference type="NCBIfam" id="TIGR02937">
    <property type="entry name" value="sigma70-ECF"/>
    <property type="match status" value="1"/>
</dbReference>
<dbReference type="InterPro" id="IPR039425">
    <property type="entry name" value="RNA_pol_sigma-70-like"/>
</dbReference>
<dbReference type="PANTHER" id="PTHR43133">
    <property type="entry name" value="RNA POLYMERASE ECF-TYPE SIGMA FACTO"/>
    <property type="match status" value="1"/>
</dbReference>
<sequence>MNKLSQIPDLTLLEQIKKDNKIAFGELYNRYWEELVIFALKHLHDREAAKDIVQEVFCKVWGNRQKLEVSKLRAYLFRAVKNGVIDHVKASPLKTCDEYFLSNQRSINYVEEAINFNETSQKLKTLVEGLPSRSREVFYLSRYAHLSNDDIANKLSMSKSTVEWHISKALKRIRLSLPEVHFTTWIISMLFY</sequence>
<organism evidence="7 8">
    <name type="scientific">Splendidivirga corallicola</name>
    <dbReference type="NCBI Taxonomy" id="3051826"/>
    <lineage>
        <taxon>Bacteria</taxon>
        <taxon>Pseudomonadati</taxon>
        <taxon>Bacteroidota</taxon>
        <taxon>Cytophagia</taxon>
        <taxon>Cytophagales</taxon>
        <taxon>Splendidivirgaceae</taxon>
        <taxon>Splendidivirga</taxon>
    </lineage>
</organism>
<feature type="domain" description="RNA polymerase sigma-70 region 2" evidence="5">
    <location>
        <begin position="27"/>
        <end position="89"/>
    </location>
</feature>
<proteinExistence type="inferred from homology"/>
<dbReference type="InterPro" id="IPR036388">
    <property type="entry name" value="WH-like_DNA-bd_sf"/>
</dbReference>
<dbReference type="InterPro" id="IPR014327">
    <property type="entry name" value="RNA_pol_sigma70_bacteroid"/>
</dbReference>
<dbReference type="EMBL" id="JAUJEA010000003">
    <property type="protein sequence ID" value="MDN5201678.1"/>
    <property type="molecule type" value="Genomic_DNA"/>
</dbReference>
<accession>A0ABT8KPQ8</accession>
<evidence type="ECO:0000256" key="1">
    <source>
        <dbReference type="ARBA" id="ARBA00010641"/>
    </source>
</evidence>
<reference evidence="7" key="1">
    <citation type="submission" date="2023-06" db="EMBL/GenBank/DDBJ databases">
        <title>Genomic of Parafulvivirga corallium.</title>
        <authorList>
            <person name="Wang G."/>
        </authorList>
    </citation>
    <scope>NUCLEOTIDE SEQUENCE</scope>
    <source>
        <strain evidence="7">BMA10</strain>
    </source>
</reference>
<comment type="caution">
    <text evidence="7">The sequence shown here is derived from an EMBL/GenBank/DDBJ whole genome shotgun (WGS) entry which is preliminary data.</text>
</comment>
<dbReference type="InterPro" id="IPR013249">
    <property type="entry name" value="RNA_pol_sigma70_r4_t2"/>
</dbReference>
<keyword evidence="3" id="KW-0731">Sigma factor</keyword>
<dbReference type="InterPro" id="IPR007627">
    <property type="entry name" value="RNA_pol_sigma70_r2"/>
</dbReference>
<comment type="similarity">
    <text evidence="1">Belongs to the sigma-70 factor family. ECF subfamily.</text>
</comment>
<protein>
    <submittedName>
        <fullName evidence="7">RNA polymerase sigma-70 factor</fullName>
    </submittedName>
</protein>
<dbReference type="InterPro" id="IPR013325">
    <property type="entry name" value="RNA_pol_sigma_r2"/>
</dbReference>
<dbReference type="InterPro" id="IPR013324">
    <property type="entry name" value="RNA_pol_sigma_r3/r4-like"/>
</dbReference>
<feature type="domain" description="RNA polymerase sigma factor 70 region 4 type 2" evidence="6">
    <location>
        <begin position="121"/>
        <end position="173"/>
    </location>
</feature>
<evidence type="ECO:0000313" key="7">
    <source>
        <dbReference type="EMBL" id="MDN5201678.1"/>
    </source>
</evidence>
<evidence type="ECO:0000259" key="6">
    <source>
        <dbReference type="Pfam" id="PF08281"/>
    </source>
</evidence>
<dbReference type="PANTHER" id="PTHR43133:SF46">
    <property type="entry name" value="RNA POLYMERASE SIGMA-70 FACTOR ECF SUBFAMILY"/>
    <property type="match status" value="1"/>
</dbReference>
<name>A0ABT8KPQ8_9BACT</name>
<evidence type="ECO:0000313" key="8">
    <source>
        <dbReference type="Proteomes" id="UP001172082"/>
    </source>
</evidence>
<dbReference type="SUPFAM" id="SSF88946">
    <property type="entry name" value="Sigma2 domain of RNA polymerase sigma factors"/>
    <property type="match status" value="1"/>
</dbReference>
<dbReference type="Proteomes" id="UP001172082">
    <property type="component" value="Unassembled WGS sequence"/>
</dbReference>
<keyword evidence="8" id="KW-1185">Reference proteome</keyword>
<keyword evidence="2" id="KW-0805">Transcription regulation</keyword>
<dbReference type="InterPro" id="IPR014284">
    <property type="entry name" value="RNA_pol_sigma-70_dom"/>
</dbReference>